<organism evidence="2 3">
    <name type="scientific">Fontibacter flavus</name>
    <dbReference type="NCBI Taxonomy" id="654838"/>
    <lineage>
        <taxon>Bacteria</taxon>
        <taxon>Pseudomonadati</taxon>
        <taxon>Bacteroidota</taxon>
        <taxon>Cytophagia</taxon>
        <taxon>Cytophagales</taxon>
        <taxon>Cyclobacteriaceae</taxon>
        <taxon>Fontibacter</taxon>
    </lineage>
</organism>
<sequence>MKNNKLLIPVLALLVFCGQVNFVHAGTFDSNESEIILEENDPNQVLARYIQAVGGKENVAKIKNAVMTMEAELQGMTILIKGISDQENGRLVQETSVMGNVASKTILANGKGIMIAMGQEQELPEEMITLMKAQTYVFPEEHYEALGYQLELRGTEEVDGEEAHTLIITAPNGMKTVEYYSVKSNLKLRTSSDVSGEVTYSNYQEIDGVKVPMTMTIKNPMMPMALEAKVTSMKFNQELSDEDFK</sequence>
<feature type="chain" id="PRO_5045297120" evidence="1">
    <location>
        <begin position="26"/>
        <end position="245"/>
    </location>
</feature>
<keyword evidence="3" id="KW-1185">Reference proteome</keyword>
<accession>A0ABV6FW46</accession>
<evidence type="ECO:0000313" key="2">
    <source>
        <dbReference type="EMBL" id="MFC0264094.1"/>
    </source>
</evidence>
<protein>
    <submittedName>
        <fullName evidence="2">Peptidase, M16 family protein</fullName>
    </submittedName>
</protein>
<dbReference type="Proteomes" id="UP001589797">
    <property type="component" value="Unassembled WGS sequence"/>
</dbReference>
<gene>
    <name evidence="2" type="ORF">ACFFIP_15480</name>
</gene>
<dbReference type="EMBL" id="JBHLWI010000042">
    <property type="protein sequence ID" value="MFC0264094.1"/>
    <property type="molecule type" value="Genomic_DNA"/>
</dbReference>
<dbReference type="Gene3D" id="2.50.20.10">
    <property type="entry name" value="Lipoprotein localisation LolA/LolB/LppX"/>
    <property type="match status" value="1"/>
</dbReference>
<keyword evidence="1" id="KW-0732">Signal</keyword>
<name>A0ABV6FW46_9BACT</name>
<feature type="signal peptide" evidence="1">
    <location>
        <begin position="1"/>
        <end position="25"/>
    </location>
</feature>
<proteinExistence type="predicted"/>
<dbReference type="RefSeq" id="WP_382388603.1">
    <property type="nucleotide sequence ID" value="NZ_JBHLWI010000042.1"/>
</dbReference>
<evidence type="ECO:0000313" key="3">
    <source>
        <dbReference type="Proteomes" id="UP001589797"/>
    </source>
</evidence>
<evidence type="ECO:0000256" key="1">
    <source>
        <dbReference type="SAM" id="SignalP"/>
    </source>
</evidence>
<reference evidence="2 3" key="1">
    <citation type="submission" date="2024-09" db="EMBL/GenBank/DDBJ databases">
        <authorList>
            <person name="Sun Q."/>
            <person name="Mori K."/>
        </authorList>
    </citation>
    <scope>NUCLEOTIDE SEQUENCE [LARGE SCALE GENOMIC DNA]</scope>
    <source>
        <strain evidence="2 3">CCM 7650</strain>
    </source>
</reference>
<comment type="caution">
    <text evidence="2">The sequence shown here is derived from an EMBL/GenBank/DDBJ whole genome shotgun (WGS) entry which is preliminary data.</text>
</comment>